<keyword evidence="3" id="KW-0328">Glycosyltransferase</keyword>
<keyword evidence="7 9" id="KW-0573">Peptidoglycan synthesis</keyword>
<evidence type="ECO:0000256" key="3">
    <source>
        <dbReference type="ARBA" id="ARBA00022676"/>
    </source>
</evidence>
<dbReference type="PANTHER" id="PTHR30582:SF24">
    <property type="entry name" value="L,D-TRANSPEPTIDASE ERFK_SRFK-RELATED"/>
    <property type="match status" value="1"/>
</dbReference>
<evidence type="ECO:0000256" key="10">
    <source>
        <dbReference type="SAM" id="MobiDB-lite"/>
    </source>
</evidence>
<organism evidence="13 14">
    <name type="scientific">Paracoccus subflavus</name>
    <dbReference type="NCBI Taxonomy" id="2528244"/>
    <lineage>
        <taxon>Bacteria</taxon>
        <taxon>Pseudomonadati</taxon>
        <taxon>Pseudomonadota</taxon>
        <taxon>Alphaproteobacteria</taxon>
        <taxon>Rhodobacterales</taxon>
        <taxon>Paracoccaceae</taxon>
        <taxon>Paracoccus</taxon>
    </lineage>
</organism>
<evidence type="ECO:0000313" key="14">
    <source>
        <dbReference type="Proteomes" id="UP000293520"/>
    </source>
</evidence>
<feature type="domain" description="L,D-TPase catalytic" evidence="12">
    <location>
        <begin position="91"/>
        <end position="228"/>
    </location>
</feature>
<protein>
    <submittedName>
        <fullName evidence="13">L,D-transpeptidase</fullName>
    </submittedName>
</protein>
<reference evidence="13 14" key="1">
    <citation type="submission" date="2019-02" db="EMBL/GenBank/DDBJ databases">
        <title>Paracoccus subflavus sp. nov., isolated from marine sediment of the Pacific Ocean.</title>
        <authorList>
            <person name="Zhang G."/>
        </authorList>
    </citation>
    <scope>NUCLEOTIDE SEQUENCE [LARGE SCALE GENOMIC DNA]</scope>
    <source>
        <strain evidence="13 14">GY0581</strain>
    </source>
</reference>
<keyword evidence="4" id="KW-0808">Transferase</keyword>
<evidence type="ECO:0000313" key="13">
    <source>
        <dbReference type="EMBL" id="TBN37519.1"/>
    </source>
</evidence>
<keyword evidence="8 9" id="KW-0961">Cell wall biogenesis/degradation</keyword>
<dbReference type="Gene3D" id="2.40.440.10">
    <property type="entry name" value="L,D-transpeptidase catalytic domain-like"/>
    <property type="match status" value="1"/>
</dbReference>
<dbReference type="AlphaFoldDB" id="A0A4V2JBV6"/>
<evidence type="ECO:0000256" key="4">
    <source>
        <dbReference type="ARBA" id="ARBA00022679"/>
    </source>
</evidence>
<dbReference type="CDD" id="cd16913">
    <property type="entry name" value="YkuD_like"/>
    <property type="match status" value="1"/>
</dbReference>
<dbReference type="InterPro" id="IPR005490">
    <property type="entry name" value="LD_TPept_cat_dom"/>
</dbReference>
<evidence type="ECO:0000256" key="9">
    <source>
        <dbReference type="PROSITE-ProRule" id="PRU01373"/>
    </source>
</evidence>
<feature type="chain" id="PRO_5020432541" evidence="11">
    <location>
        <begin position="21"/>
        <end position="253"/>
    </location>
</feature>
<keyword evidence="6 9" id="KW-0133">Cell shape</keyword>
<feature type="compositionally biased region" description="Low complexity" evidence="10">
    <location>
        <begin position="244"/>
        <end position="253"/>
    </location>
</feature>
<comment type="similarity">
    <text evidence="2">Belongs to the YkuD family.</text>
</comment>
<evidence type="ECO:0000256" key="5">
    <source>
        <dbReference type="ARBA" id="ARBA00022801"/>
    </source>
</evidence>
<feature type="region of interest" description="Disordered" evidence="10">
    <location>
        <begin position="230"/>
        <end position="253"/>
    </location>
</feature>
<accession>A0A4V2JBV6</accession>
<feature type="signal peptide" evidence="11">
    <location>
        <begin position="1"/>
        <end position="20"/>
    </location>
</feature>
<dbReference type="InterPro" id="IPR038063">
    <property type="entry name" value="Transpep_catalytic_dom"/>
</dbReference>
<dbReference type="GO" id="GO:0018104">
    <property type="term" value="P:peptidoglycan-protein cross-linking"/>
    <property type="evidence" value="ECO:0007669"/>
    <property type="project" value="TreeGrafter"/>
</dbReference>
<evidence type="ECO:0000259" key="12">
    <source>
        <dbReference type="PROSITE" id="PS52029"/>
    </source>
</evidence>
<evidence type="ECO:0000256" key="7">
    <source>
        <dbReference type="ARBA" id="ARBA00022984"/>
    </source>
</evidence>
<feature type="active site" description="Nucleophile" evidence="9">
    <location>
        <position position="204"/>
    </location>
</feature>
<comment type="pathway">
    <text evidence="1 9">Cell wall biogenesis; peptidoglycan biosynthesis.</text>
</comment>
<dbReference type="OrthoDB" id="9795305at2"/>
<keyword evidence="5" id="KW-0378">Hydrolase</keyword>
<feature type="active site" description="Proton donor/acceptor" evidence="9">
    <location>
        <position position="188"/>
    </location>
</feature>
<keyword evidence="14" id="KW-1185">Reference proteome</keyword>
<dbReference type="InterPro" id="IPR050979">
    <property type="entry name" value="LD-transpeptidase"/>
</dbReference>
<gene>
    <name evidence="13" type="ORF">EYE42_14405</name>
</gene>
<evidence type="ECO:0000256" key="2">
    <source>
        <dbReference type="ARBA" id="ARBA00005992"/>
    </source>
</evidence>
<dbReference type="EMBL" id="SISK01000013">
    <property type="protein sequence ID" value="TBN37519.1"/>
    <property type="molecule type" value="Genomic_DNA"/>
</dbReference>
<dbReference type="GO" id="GO:0016757">
    <property type="term" value="F:glycosyltransferase activity"/>
    <property type="evidence" value="ECO:0007669"/>
    <property type="project" value="UniProtKB-KW"/>
</dbReference>
<evidence type="ECO:0000256" key="6">
    <source>
        <dbReference type="ARBA" id="ARBA00022960"/>
    </source>
</evidence>
<dbReference type="PROSITE" id="PS52029">
    <property type="entry name" value="LD_TPASE"/>
    <property type="match status" value="1"/>
</dbReference>
<comment type="caution">
    <text evidence="13">The sequence shown here is derived from an EMBL/GenBank/DDBJ whole genome shotgun (WGS) entry which is preliminary data.</text>
</comment>
<sequence length="253" mass="26450">MTMNPLLKAFLAGTALLGLAACETVPPAAAPVAPAAAPAAAPTPPPISAETAALYAARPDGDLTVPAIPASLLTEDKARQVVDYWTDEPVGTIIVDPYAKRLYQVRPGNKAMRYTVGVGAAGYGFSGEAYIPYQRDWPRWTPTDNMLATNPERYGPSAGGVDGGLENPLGARALYIHNSGGDTFYRIHGTPDPQSIGTASSAGCIRLFNQDIIHLAENTDSMTRVVVLTQEQSGQGTTPPEPAPIATIPGEPA</sequence>
<dbReference type="GO" id="GO:0071555">
    <property type="term" value="P:cell wall organization"/>
    <property type="evidence" value="ECO:0007669"/>
    <property type="project" value="UniProtKB-UniRule"/>
</dbReference>
<dbReference type="SUPFAM" id="SSF141523">
    <property type="entry name" value="L,D-transpeptidase catalytic domain-like"/>
    <property type="match status" value="1"/>
</dbReference>
<evidence type="ECO:0000256" key="1">
    <source>
        <dbReference type="ARBA" id="ARBA00004752"/>
    </source>
</evidence>
<dbReference type="GO" id="GO:0005576">
    <property type="term" value="C:extracellular region"/>
    <property type="evidence" value="ECO:0007669"/>
    <property type="project" value="TreeGrafter"/>
</dbReference>
<evidence type="ECO:0000256" key="11">
    <source>
        <dbReference type="SAM" id="SignalP"/>
    </source>
</evidence>
<proteinExistence type="inferred from homology"/>
<dbReference type="PANTHER" id="PTHR30582">
    <property type="entry name" value="L,D-TRANSPEPTIDASE"/>
    <property type="match status" value="1"/>
</dbReference>
<dbReference type="GO" id="GO:0071972">
    <property type="term" value="F:peptidoglycan L,D-transpeptidase activity"/>
    <property type="evidence" value="ECO:0007669"/>
    <property type="project" value="TreeGrafter"/>
</dbReference>
<dbReference type="GO" id="GO:0008360">
    <property type="term" value="P:regulation of cell shape"/>
    <property type="evidence" value="ECO:0007669"/>
    <property type="project" value="UniProtKB-UniRule"/>
</dbReference>
<evidence type="ECO:0000256" key="8">
    <source>
        <dbReference type="ARBA" id="ARBA00023316"/>
    </source>
</evidence>
<dbReference type="Pfam" id="PF03734">
    <property type="entry name" value="YkuD"/>
    <property type="match status" value="1"/>
</dbReference>
<dbReference type="UniPathway" id="UPA00219"/>
<keyword evidence="11" id="KW-0732">Signal</keyword>
<dbReference type="Proteomes" id="UP000293520">
    <property type="component" value="Unassembled WGS sequence"/>
</dbReference>
<name>A0A4V2JBV6_9RHOB</name>